<dbReference type="SMART" id="SM00504">
    <property type="entry name" value="Ubox"/>
    <property type="match status" value="1"/>
</dbReference>
<name>A0A9W6BM75_9CHLO</name>
<dbReference type="InterPro" id="IPR013083">
    <property type="entry name" value="Znf_RING/FYVE/PHD"/>
</dbReference>
<dbReference type="InterPro" id="IPR003613">
    <property type="entry name" value="Ubox_domain"/>
</dbReference>
<protein>
    <recommendedName>
        <fullName evidence="2">U-box domain-containing protein</fullName>
    </recommendedName>
</protein>
<feature type="compositionally biased region" description="Polar residues" evidence="1">
    <location>
        <begin position="18"/>
        <end position="34"/>
    </location>
</feature>
<dbReference type="SUPFAM" id="SSF56112">
    <property type="entry name" value="Protein kinase-like (PK-like)"/>
    <property type="match status" value="1"/>
</dbReference>
<dbReference type="Gene3D" id="1.10.510.10">
    <property type="entry name" value="Transferase(Phosphotransferase) domain 1"/>
    <property type="match status" value="1"/>
</dbReference>
<reference evidence="3 4" key="1">
    <citation type="journal article" date="2023" name="Commun. Biol.">
        <title>Reorganization of the ancestral sex-determining regions during the evolution of trioecy in Pleodorina starrii.</title>
        <authorList>
            <person name="Takahashi K."/>
            <person name="Suzuki S."/>
            <person name="Kawai-Toyooka H."/>
            <person name="Yamamoto K."/>
            <person name="Hamaji T."/>
            <person name="Ootsuki R."/>
            <person name="Yamaguchi H."/>
            <person name="Kawachi M."/>
            <person name="Higashiyama T."/>
            <person name="Nozaki H."/>
        </authorList>
    </citation>
    <scope>NUCLEOTIDE SEQUENCE [LARGE SCALE GENOMIC DNA]</scope>
    <source>
        <strain evidence="3 4">NIES-4479</strain>
    </source>
</reference>
<proteinExistence type="predicted"/>
<comment type="caution">
    <text evidence="3">The sequence shown here is derived from an EMBL/GenBank/DDBJ whole genome shotgun (WGS) entry which is preliminary data.</text>
</comment>
<feature type="region of interest" description="Disordered" evidence="1">
    <location>
        <begin position="1"/>
        <end position="41"/>
    </location>
</feature>
<feature type="compositionally biased region" description="Pro residues" evidence="1">
    <location>
        <begin position="533"/>
        <end position="554"/>
    </location>
</feature>
<feature type="region of interest" description="Disordered" evidence="1">
    <location>
        <begin position="299"/>
        <end position="373"/>
    </location>
</feature>
<feature type="domain" description="U-box" evidence="2">
    <location>
        <begin position="561"/>
        <end position="636"/>
    </location>
</feature>
<evidence type="ECO:0000313" key="4">
    <source>
        <dbReference type="Proteomes" id="UP001165080"/>
    </source>
</evidence>
<feature type="region of interest" description="Disordered" evidence="1">
    <location>
        <begin position="450"/>
        <end position="477"/>
    </location>
</feature>
<dbReference type="InterPro" id="IPR052085">
    <property type="entry name" value="WD-SAM-U-box"/>
</dbReference>
<evidence type="ECO:0000313" key="3">
    <source>
        <dbReference type="EMBL" id="GLC54821.1"/>
    </source>
</evidence>
<feature type="compositionally biased region" description="Gly residues" evidence="1">
    <location>
        <begin position="450"/>
        <end position="462"/>
    </location>
</feature>
<dbReference type="PROSITE" id="PS51698">
    <property type="entry name" value="U_BOX"/>
    <property type="match status" value="1"/>
</dbReference>
<dbReference type="GO" id="GO:0016567">
    <property type="term" value="P:protein ubiquitination"/>
    <property type="evidence" value="ECO:0007669"/>
    <property type="project" value="InterPro"/>
</dbReference>
<evidence type="ECO:0000259" key="2">
    <source>
        <dbReference type="PROSITE" id="PS51698"/>
    </source>
</evidence>
<sequence length="636" mass="66073">MASPGRLRPVVEDRNGRRNATSANANTTGSDRTVQQQQQQQAARPAVLEALGRLAGTAWTGIKLCHRYVLAPAAMWALNTLKTYIEEQLAIQRAMTRPCPVPSYSESEVRQATDELSFRCRALGTPYGMVAYLTQLRGASVAVRQVQLSRLQDVDAFWEEAAAGRALLSAGRHAHVVPYVGCCPALACHVYEQCPGAGSLREALLPDSPYGSALGSWEIRVALCRQMISAVVHLLQAGICASELSAAHIILSLGDGDCCEGGDPCRASGSSSSGPANRGPRCWLAPGCGFRLKVEPTRPPAAAAAATAAAAPARQSQPLPRQQQPPSWPGAAAAAQRCSGGGSSGNRRCGGQQPATGDTAGSGAGVESGSGGEEPFVVMGRALGQVLFQLVAGTDSPVPPPSVVLRALADSAPTRLLSPSVKSSVAPPLTEDQAWPLIAAVHTLLNFGGGGGGDGGSGGGGEPSQAAGRSWPGPGRERDRELLGLLVQEVMPVMEDVDLQFRARPGPATPLPAPPLPPPPPPQEDVFAYASAPPLPASPPAWAPASAPPAPSPCGPSVRQGPPEELLCPITQELMEDPVVAADGHSYERAAITRWFAGRQGRATSPMSGAALPHTHLTPNYALRKIIADWRETHGA</sequence>
<dbReference type="EMBL" id="BRXU01000011">
    <property type="protein sequence ID" value="GLC54821.1"/>
    <property type="molecule type" value="Genomic_DNA"/>
</dbReference>
<feature type="compositionally biased region" description="Pro residues" evidence="1">
    <location>
        <begin position="507"/>
        <end position="523"/>
    </location>
</feature>
<dbReference type="SUPFAM" id="SSF57850">
    <property type="entry name" value="RING/U-box"/>
    <property type="match status" value="1"/>
</dbReference>
<feature type="compositionally biased region" description="Gly residues" evidence="1">
    <location>
        <begin position="360"/>
        <end position="372"/>
    </location>
</feature>
<dbReference type="GO" id="GO:0004842">
    <property type="term" value="F:ubiquitin-protein transferase activity"/>
    <property type="evidence" value="ECO:0007669"/>
    <property type="project" value="InterPro"/>
</dbReference>
<keyword evidence="4" id="KW-1185">Reference proteome</keyword>
<dbReference type="CDD" id="cd16655">
    <property type="entry name" value="RING-Ubox_WDSUB1-like"/>
    <property type="match status" value="1"/>
</dbReference>
<dbReference type="PANTHER" id="PTHR46573:SF1">
    <property type="entry name" value="WD REPEAT, SAM AND U-BOX DOMAIN-CONTAINING PROTEIN 1"/>
    <property type="match status" value="1"/>
</dbReference>
<dbReference type="PANTHER" id="PTHR46573">
    <property type="entry name" value="WD REPEAT, SAM AND U-BOX DOMAIN-CONTAINING PROTEIN 1"/>
    <property type="match status" value="1"/>
</dbReference>
<feature type="region of interest" description="Disordered" evidence="1">
    <location>
        <begin position="503"/>
        <end position="562"/>
    </location>
</feature>
<accession>A0A9W6BM75</accession>
<dbReference type="Pfam" id="PF04564">
    <property type="entry name" value="U-box"/>
    <property type="match status" value="1"/>
</dbReference>
<evidence type="ECO:0000256" key="1">
    <source>
        <dbReference type="SAM" id="MobiDB-lite"/>
    </source>
</evidence>
<organism evidence="3 4">
    <name type="scientific">Pleodorina starrii</name>
    <dbReference type="NCBI Taxonomy" id="330485"/>
    <lineage>
        <taxon>Eukaryota</taxon>
        <taxon>Viridiplantae</taxon>
        <taxon>Chlorophyta</taxon>
        <taxon>core chlorophytes</taxon>
        <taxon>Chlorophyceae</taxon>
        <taxon>CS clade</taxon>
        <taxon>Chlamydomonadales</taxon>
        <taxon>Volvocaceae</taxon>
        <taxon>Pleodorina</taxon>
    </lineage>
</organism>
<feature type="compositionally biased region" description="Low complexity" evidence="1">
    <location>
        <begin position="300"/>
        <end position="325"/>
    </location>
</feature>
<dbReference type="InterPro" id="IPR011009">
    <property type="entry name" value="Kinase-like_dom_sf"/>
</dbReference>
<dbReference type="AlphaFoldDB" id="A0A9W6BM75"/>
<gene>
    <name evidence="3" type="primary">PLEST006238</name>
    <name evidence="3" type="ORF">PLESTB_000909500</name>
</gene>
<dbReference type="Proteomes" id="UP001165080">
    <property type="component" value="Unassembled WGS sequence"/>
</dbReference>
<dbReference type="Gene3D" id="3.30.40.10">
    <property type="entry name" value="Zinc/RING finger domain, C3HC4 (zinc finger)"/>
    <property type="match status" value="1"/>
</dbReference>